<dbReference type="RefSeq" id="WP_139232557.1">
    <property type="nucleotide sequence ID" value="NZ_FPCK01000001.1"/>
</dbReference>
<gene>
    <name evidence="2" type="ORF">SAMN05216456_1931</name>
</gene>
<evidence type="ECO:0000313" key="2">
    <source>
        <dbReference type="EMBL" id="SFV33244.1"/>
    </source>
</evidence>
<organism evidence="2 3">
    <name type="scientific">Devosia crocina</name>
    <dbReference type="NCBI Taxonomy" id="429728"/>
    <lineage>
        <taxon>Bacteria</taxon>
        <taxon>Pseudomonadati</taxon>
        <taxon>Pseudomonadota</taxon>
        <taxon>Alphaproteobacteria</taxon>
        <taxon>Hyphomicrobiales</taxon>
        <taxon>Devosiaceae</taxon>
        <taxon>Devosia</taxon>
    </lineage>
</organism>
<name>A0A1I7NF01_9HYPH</name>
<protein>
    <submittedName>
        <fullName evidence="2">Uncharacterized protein</fullName>
    </submittedName>
</protein>
<proteinExistence type="predicted"/>
<dbReference type="EMBL" id="FPCK01000001">
    <property type="protein sequence ID" value="SFV33244.1"/>
    <property type="molecule type" value="Genomic_DNA"/>
</dbReference>
<evidence type="ECO:0000256" key="1">
    <source>
        <dbReference type="SAM" id="MobiDB-lite"/>
    </source>
</evidence>
<dbReference type="Proteomes" id="UP000199074">
    <property type="component" value="Unassembled WGS sequence"/>
</dbReference>
<accession>A0A1I7NF01</accession>
<reference evidence="2 3" key="1">
    <citation type="submission" date="2016-10" db="EMBL/GenBank/DDBJ databases">
        <authorList>
            <person name="de Groot N.N."/>
        </authorList>
    </citation>
    <scope>NUCLEOTIDE SEQUENCE [LARGE SCALE GENOMIC DNA]</scope>
    <source>
        <strain evidence="2 3">IPL20</strain>
    </source>
</reference>
<sequence>MTRFPNYEPSTALREAIAAYRQARAARAVGLGQSDPAKRDRAVIAGEDAISMPGQLGGPDALTETPGREGTETGAASKGSCHDRGGRPDFSGSDALASGRDDDA</sequence>
<keyword evidence="3" id="KW-1185">Reference proteome</keyword>
<dbReference type="AlphaFoldDB" id="A0A1I7NF01"/>
<dbReference type="STRING" id="429728.SAMN05216456_1931"/>
<evidence type="ECO:0000313" key="3">
    <source>
        <dbReference type="Proteomes" id="UP000199074"/>
    </source>
</evidence>
<feature type="region of interest" description="Disordered" evidence="1">
    <location>
        <begin position="46"/>
        <end position="104"/>
    </location>
</feature>